<sequence length="755" mass="83012">MRARDRKPLYRHVDVALLRAAAAPLTDTWHDWPDLTDIDGCGRWLEQTWSRPDLADAVRQASPSLGEGVDAIRAGHTVSGKQIRSATLSTARYLLRSIGRPTPFGLFAGVAPAVLARTAKAAWGEDHRGVARANTGWLADITGRLERCPDLLERLHVVVTDLAVRRGGRLEVPQGSNRVTIRHTRAVAAVAELAATPVRFGTLIDTLAEEFTTERSRARDMLTELVRQGYLLTSLRAPFTVTDPFAHLMDRLREVDAASIADVAALIGNLDAILNELRRHNHEATPRVEQSRIRATVTRRMRDLSPEGRTPLAVDLLLDCAVALPHQVAQEMERAASALLRLTRQPTGETVWRDYHAAFLDKYGMGTLVPLADVLDPDSGLGYPAGYRGSVLPTPAPGSSERDVRLLALAWQAMADGTREIVLTDKMIGELTDEAFDDHCIPPHVELSARVHAVSTQALERGEFLLSVAPARSAGTLTSRFTPTATGTGLAQAYRTLPAATDGALRAQMSFGPLYPHAENICRVPAYLDHILPLGEHRRPGEESLLTMDDLAITATGDRLHLVSLSRHQVVEPQVFHALALDKQPPPLARFLAHLPRAFSAAWYQFDWGPQLRLPFLPCVRYRRTVLSPAQWRLTPDDLPPGKASPGQWRQVLDQWRRRWDCPDVVELRDADRTLRLTLDEPTHATLLHAHLKRHGQAILFAATPAADYGWIGGHAHEIALPLVTTRPPAPHPLSGALPAVTNTHGHLPATPETA</sequence>
<dbReference type="EMBL" id="JAMTCP010000003">
    <property type="protein sequence ID" value="MCP2257242.1"/>
    <property type="molecule type" value="Genomic_DNA"/>
</dbReference>
<dbReference type="RefSeq" id="WP_253668209.1">
    <property type="nucleotide sequence ID" value="NZ_JAMTCP010000003.1"/>
</dbReference>
<protein>
    <submittedName>
        <fullName evidence="2">Lantibiotic dehydratase, C terminus</fullName>
    </submittedName>
</protein>
<comment type="caution">
    <text evidence="2">The sequence shown here is derived from an EMBL/GenBank/DDBJ whole genome shotgun (WGS) entry which is preliminary data.</text>
</comment>
<proteinExistence type="predicted"/>
<feature type="domain" description="Lantibiotic dehydratase N-terminal" evidence="1">
    <location>
        <begin position="51"/>
        <end position="688"/>
    </location>
</feature>
<dbReference type="InterPro" id="IPR006827">
    <property type="entry name" value="Lant_deHydtase_N"/>
</dbReference>
<reference evidence="2 3" key="1">
    <citation type="submission" date="2022-06" db="EMBL/GenBank/DDBJ databases">
        <title>Genomic Encyclopedia of Archaeal and Bacterial Type Strains, Phase II (KMG-II): from individual species to whole genera.</title>
        <authorList>
            <person name="Goeker M."/>
        </authorList>
    </citation>
    <scope>NUCLEOTIDE SEQUENCE [LARGE SCALE GENOMIC DNA]</scope>
    <source>
        <strain evidence="2 3">DSM 40477</strain>
    </source>
</reference>
<evidence type="ECO:0000313" key="3">
    <source>
        <dbReference type="Proteomes" id="UP001205311"/>
    </source>
</evidence>
<dbReference type="Pfam" id="PF04738">
    <property type="entry name" value="Lant_dehydr_N"/>
    <property type="match status" value="1"/>
</dbReference>
<evidence type="ECO:0000313" key="2">
    <source>
        <dbReference type="EMBL" id="MCP2257242.1"/>
    </source>
</evidence>
<evidence type="ECO:0000259" key="1">
    <source>
        <dbReference type="Pfam" id="PF04738"/>
    </source>
</evidence>
<organism evidence="2 3">
    <name type="scientific">Streptoalloteichus tenebrarius (strain ATCC 17920 / DSM 40477 / JCM 4838 / CBS 697.72 / NBRC 16177 / NCIMB 11028 / NRRL B-12390 / A12253. 1 / ISP 5477)</name>
    <name type="common">Streptomyces tenebrarius</name>
    <dbReference type="NCBI Taxonomy" id="1933"/>
    <lineage>
        <taxon>Bacteria</taxon>
        <taxon>Bacillati</taxon>
        <taxon>Actinomycetota</taxon>
        <taxon>Actinomycetes</taxon>
        <taxon>Pseudonocardiales</taxon>
        <taxon>Pseudonocardiaceae</taxon>
        <taxon>Streptoalloteichus</taxon>
    </lineage>
</organism>
<accession>A0ABT1HP15</accession>
<name>A0ABT1HP15_STRSD</name>
<gene>
    <name evidence="2" type="ORF">LX15_000927</name>
</gene>
<dbReference type="Proteomes" id="UP001205311">
    <property type="component" value="Unassembled WGS sequence"/>
</dbReference>
<keyword evidence="3" id="KW-1185">Reference proteome</keyword>